<dbReference type="Proteomes" id="UP000517759">
    <property type="component" value="Unassembled WGS sequence"/>
</dbReference>
<dbReference type="Gene3D" id="1.10.1740.10">
    <property type="match status" value="1"/>
</dbReference>
<dbReference type="GO" id="GO:0006352">
    <property type="term" value="P:DNA-templated transcription initiation"/>
    <property type="evidence" value="ECO:0007669"/>
    <property type="project" value="InterPro"/>
</dbReference>
<evidence type="ECO:0000313" key="8">
    <source>
        <dbReference type="EMBL" id="MBB3904585.1"/>
    </source>
</evidence>
<dbReference type="RefSeq" id="WP_246413318.1">
    <property type="nucleotide sequence ID" value="NZ_JACIDN010000008.1"/>
</dbReference>
<dbReference type="GO" id="GO:0016987">
    <property type="term" value="F:sigma factor activity"/>
    <property type="evidence" value="ECO:0007669"/>
    <property type="project" value="UniProtKB-KW"/>
</dbReference>
<dbReference type="NCBIfam" id="TIGR02937">
    <property type="entry name" value="sigma70-ECF"/>
    <property type="match status" value="1"/>
</dbReference>
<keyword evidence="4" id="KW-0804">Transcription</keyword>
<dbReference type="EMBL" id="BSPG01000040">
    <property type="protein sequence ID" value="GLS46351.1"/>
    <property type="molecule type" value="Genomic_DNA"/>
</dbReference>
<evidence type="ECO:0000259" key="6">
    <source>
        <dbReference type="Pfam" id="PF08281"/>
    </source>
</evidence>
<dbReference type="EMBL" id="JACIDN010000008">
    <property type="protein sequence ID" value="MBB3904585.1"/>
    <property type="molecule type" value="Genomic_DNA"/>
</dbReference>
<reference evidence="8 9" key="3">
    <citation type="submission" date="2020-08" db="EMBL/GenBank/DDBJ databases">
        <title>Genomic Encyclopedia of Type Strains, Phase IV (KMG-IV): sequencing the most valuable type-strain genomes for metagenomic binning, comparative biology and taxonomic classification.</title>
        <authorList>
            <person name="Goeker M."/>
        </authorList>
    </citation>
    <scope>NUCLEOTIDE SEQUENCE [LARGE SCALE GENOMIC DNA]</scope>
    <source>
        <strain evidence="8 9">DSM 24105</strain>
    </source>
</reference>
<evidence type="ECO:0000259" key="5">
    <source>
        <dbReference type="Pfam" id="PF04542"/>
    </source>
</evidence>
<dbReference type="GO" id="GO:0003677">
    <property type="term" value="F:DNA binding"/>
    <property type="evidence" value="ECO:0007669"/>
    <property type="project" value="InterPro"/>
</dbReference>
<dbReference type="InterPro" id="IPR007627">
    <property type="entry name" value="RNA_pol_sigma70_r2"/>
</dbReference>
<comment type="caution">
    <text evidence="8">The sequence shown here is derived from an EMBL/GenBank/DDBJ whole genome shotgun (WGS) entry which is preliminary data.</text>
</comment>
<reference evidence="10" key="2">
    <citation type="journal article" date="2019" name="Int. J. Syst. Evol. Microbiol.">
        <title>The Global Catalogue of Microorganisms (GCM) 10K type strain sequencing project: providing services to taxonomists for standard genome sequencing and annotation.</title>
        <authorList>
            <consortium name="The Broad Institute Genomics Platform"/>
            <consortium name="The Broad Institute Genome Sequencing Center for Infectious Disease"/>
            <person name="Wu L."/>
            <person name="Ma J."/>
        </authorList>
    </citation>
    <scope>NUCLEOTIDE SEQUENCE [LARGE SCALE GENOMIC DNA]</scope>
    <source>
        <strain evidence="10">NBRC 107710</strain>
    </source>
</reference>
<dbReference type="SUPFAM" id="SSF88659">
    <property type="entry name" value="Sigma3 and sigma4 domains of RNA polymerase sigma factors"/>
    <property type="match status" value="1"/>
</dbReference>
<protein>
    <submittedName>
        <fullName evidence="7">RNA polymerase factor sigma-70</fullName>
    </submittedName>
    <submittedName>
        <fullName evidence="8">RNA polymerase sigma-70 factor (ECF subfamily)</fullName>
    </submittedName>
</protein>
<keyword evidence="2" id="KW-0805">Transcription regulation</keyword>
<dbReference type="Pfam" id="PF08281">
    <property type="entry name" value="Sigma70_r4_2"/>
    <property type="match status" value="1"/>
</dbReference>
<feature type="domain" description="RNA polymerase sigma-70 region 2" evidence="5">
    <location>
        <begin position="29"/>
        <end position="83"/>
    </location>
</feature>
<dbReference type="InterPro" id="IPR013249">
    <property type="entry name" value="RNA_pol_sigma70_r4_t2"/>
</dbReference>
<dbReference type="Gene3D" id="1.10.10.10">
    <property type="entry name" value="Winged helix-like DNA-binding domain superfamily/Winged helix DNA-binding domain"/>
    <property type="match status" value="1"/>
</dbReference>
<dbReference type="Proteomes" id="UP001156881">
    <property type="component" value="Unassembled WGS sequence"/>
</dbReference>
<dbReference type="Pfam" id="PF04542">
    <property type="entry name" value="Sigma70_r2"/>
    <property type="match status" value="1"/>
</dbReference>
<reference evidence="7" key="4">
    <citation type="submission" date="2023-01" db="EMBL/GenBank/DDBJ databases">
        <title>Draft genome sequence of Methylobacterium brachythecii strain NBRC 107710.</title>
        <authorList>
            <person name="Sun Q."/>
            <person name="Mori K."/>
        </authorList>
    </citation>
    <scope>NUCLEOTIDE SEQUENCE</scope>
    <source>
        <strain evidence="7">NBRC 107710</strain>
    </source>
</reference>
<accession>A0A7W6AJK8</accession>
<dbReference type="PANTHER" id="PTHR43133:SF63">
    <property type="entry name" value="RNA POLYMERASE SIGMA FACTOR FECI-RELATED"/>
    <property type="match status" value="1"/>
</dbReference>
<dbReference type="InterPro" id="IPR036388">
    <property type="entry name" value="WH-like_DNA-bd_sf"/>
</dbReference>
<evidence type="ECO:0000313" key="9">
    <source>
        <dbReference type="Proteomes" id="UP000517759"/>
    </source>
</evidence>
<dbReference type="SUPFAM" id="SSF88946">
    <property type="entry name" value="Sigma2 domain of RNA polymerase sigma factors"/>
    <property type="match status" value="1"/>
</dbReference>
<evidence type="ECO:0000256" key="2">
    <source>
        <dbReference type="ARBA" id="ARBA00023015"/>
    </source>
</evidence>
<dbReference type="InterPro" id="IPR039425">
    <property type="entry name" value="RNA_pol_sigma-70-like"/>
</dbReference>
<gene>
    <name evidence="7" type="ORF">GCM10007884_43450</name>
    <name evidence="8" type="ORF">GGR33_004108</name>
</gene>
<keyword evidence="10" id="KW-1185">Reference proteome</keyword>
<evidence type="ECO:0000256" key="4">
    <source>
        <dbReference type="ARBA" id="ARBA00023163"/>
    </source>
</evidence>
<dbReference type="AlphaFoldDB" id="A0A7W6AJK8"/>
<evidence type="ECO:0000256" key="1">
    <source>
        <dbReference type="ARBA" id="ARBA00010641"/>
    </source>
</evidence>
<sequence>MGDPMPAMPVSPARQDLLDLLLADRARFVEVAYRILKCRAKAEDVVQDAALRIWQNGPGPELHSPAGYLRRMIRNLAIDAVRQVGLECRLLAPIGDVEEAASPCPCPHERMEACQALKAVLAALDQAPARTRNAILAHRLDGVPQKTIAAENGVSPTLVNFMIRDATALCRKALEDEGSVAREAVAA</sequence>
<feature type="domain" description="RNA polymerase sigma factor 70 region 4 type 2" evidence="6">
    <location>
        <begin position="118"/>
        <end position="166"/>
    </location>
</feature>
<dbReference type="PANTHER" id="PTHR43133">
    <property type="entry name" value="RNA POLYMERASE ECF-TYPE SIGMA FACTO"/>
    <property type="match status" value="1"/>
</dbReference>
<evidence type="ECO:0000313" key="10">
    <source>
        <dbReference type="Proteomes" id="UP001156881"/>
    </source>
</evidence>
<dbReference type="InterPro" id="IPR013325">
    <property type="entry name" value="RNA_pol_sigma_r2"/>
</dbReference>
<proteinExistence type="inferred from homology"/>
<evidence type="ECO:0000256" key="3">
    <source>
        <dbReference type="ARBA" id="ARBA00023082"/>
    </source>
</evidence>
<reference evidence="7" key="1">
    <citation type="journal article" date="2014" name="Int. J. Syst. Evol. Microbiol.">
        <title>Complete genome of a new Firmicutes species belonging to the dominant human colonic microbiota ('Ruminococcus bicirculans') reveals two chromosomes and a selective capacity to utilize plant glucans.</title>
        <authorList>
            <consortium name="NISC Comparative Sequencing Program"/>
            <person name="Wegmann U."/>
            <person name="Louis P."/>
            <person name="Goesmann A."/>
            <person name="Henrissat B."/>
            <person name="Duncan S.H."/>
            <person name="Flint H.J."/>
        </authorList>
    </citation>
    <scope>NUCLEOTIDE SEQUENCE</scope>
    <source>
        <strain evidence="7">NBRC 107710</strain>
    </source>
</reference>
<organism evidence="8 9">
    <name type="scientific">Methylobacterium brachythecii</name>
    <dbReference type="NCBI Taxonomy" id="1176177"/>
    <lineage>
        <taxon>Bacteria</taxon>
        <taxon>Pseudomonadati</taxon>
        <taxon>Pseudomonadota</taxon>
        <taxon>Alphaproteobacteria</taxon>
        <taxon>Hyphomicrobiales</taxon>
        <taxon>Methylobacteriaceae</taxon>
        <taxon>Methylobacterium</taxon>
    </lineage>
</organism>
<keyword evidence="3" id="KW-0731">Sigma factor</keyword>
<dbReference type="InterPro" id="IPR014284">
    <property type="entry name" value="RNA_pol_sigma-70_dom"/>
</dbReference>
<dbReference type="InterPro" id="IPR013324">
    <property type="entry name" value="RNA_pol_sigma_r3/r4-like"/>
</dbReference>
<name>A0A7W6AJK8_9HYPH</name>
<evidence type="ECO:0000313" key="7">
    <source>
        <dbReference type="EMBL" id="GLS46351.1"/>
    </source>
</evidence>
<comment type="similarity">
    <text evidence="1">Belongs to the sigma-70 factor family. ECF subfamily.</text>
</comment>